<name>A0ABT5QHC9_9GAMM</name>
<dbReference type="InterPro" id="IPR006597">
    <property type="entry name" value="Sel1-like"/>
</dbReference>
<protein>
    <submittedName>
        <fullName evidence="1">SEL1-like repeat protein</fullName>
    </submittedName>
</protein>
<evidence type="ECO:0000313" key="2">
    <source>
        <dbReference type="Proteomes" id="UP001149821"/>
    </source>
</evidence>
<dbReference type="Gene3D" id="1.25.40.10">
    <property type="entry name" value="Tetratricopeptide repeat domain"/>
    <property type="match status" value="1"/>
</dbReference>
<dbReference type="Proteomes" id="UP001149821">
    <property type="component" value="Unassembled WGS sequence"/>
</dbReference>
<proteinExistence type="predicted"/>
<dbReference type="SMART" id="SM00671">
    <property type="entry name" value="SEL1"/>
    <property type="match status" value="1"/>
</dbReference>
<dbReference type="RefSeq" id="WP_274140419.1">
    <property type="nucleotide sequence ID" value="NZ_JAJUBB010000002.1"/>
</dbReference>
<dbReference type="EMBL" id="JAJUBB010000002">
    <property type="protein sequence ID" value="MDD1780367.1"/>
    <property type="molecule type" value="Genomic_DNA"/>
</dbReference>
<keyword evidence="2" id="KW-1185">Reference proteome</keyword>
<dbReference type="InterPro" id="IPR011990">
    <property type="entry name" value="TPR-like_helical_dom_sf"/>
</dbReference>
<organism evidence="1 2">
    <name type="scientific">Enterovibrio qingdaonensis</name>
    <dbReference type="NCBI Taxonomy" id="2899818"/>
    <lineage>
        <taxon>Bacteria</taxon>
        <taxon>Pseudomonadati</taxon>
        <taxon>Pseudomonadota</taxon>
        <taxon>Gammaproteobacteria</taxon>
        <taxon>Vibrionales</taxon>
        <taxon>Vibrionaceae</taxon>
        <taxon>Enterovibrio</taxon>
    </lineage>
</organism>
<accession>A0ABT5QHC9</accession>
<dbReference type="SUPFAM" id="SSF81901">
    <property type="entry name" value="HCP-like"/>
    <property type="match status" value="1"/>
</dbReference>
<evidence type="ECO:0000313" key="1">
    <source>
        <dbReference type="EMBL" id="MDD1780367.1"/>
    </source>
</evidence>
<gene>
    <name evidence="1" type="ORF">LRP49_04045</name>
</gene>
<comment type="caution">
    <text evidence="1">The sequence shown here is derived from an EMBL/GenBank/DDBJ whole genome shotgun (WGS) entry which is preliminary data.</text>
</comment>
<sequence length="125" mass="14133">MRFIVRAVIFICKGCLKVGIFQKTSLLFISSADLGKGSRLYDSGKFREAFEVLGKYEYFEASDKLMSALLAEIKYYLGVMYYYGQGVHKDIDAANSLFAESANLGCKNAITYMAPKNKRNSTHRR</sequence>
<reference evidence="1" key="1">
    <citation type="submission" date="2021-12" db="EMBL/GenBank/DDBJ databases">
        <title>Enterovibrio ZSDZ35 sp. nov. and Enterovibrio ZSDZ42 sp. nov., isolated from coastal seawater in Qingdao.</title>
        <authorList>
            <person name="Zhang P."/>
        </authorList>
    </citation>
    <scope>NUCLEOTIDE SEQUENCE</scope>
    <source>
        <strain evidence="1">ZSDZ35</strain>
    </source>
</reference>